<evidence type="ECO:0000256" key="4">
    <source>
        <dbReference type="ARBA" id="ARBA00022723"/>
    </source>
</evidence>
<dbReference type="GO" id="GO:0016491">
    <property type="term" value="F:oxidoreductase activity"/>
    <property type="evidence" value="ECO:0007669"/>
    <property type="project" value="UniProtKB-KW"/>
</dbReference>
<evidence type="ECO:0000313" key="14">
    <source>
        <dbReference type="Proteomes" id="UP000269019"/>
    </source>
</evidence>
<feature type="transmembrane region" description="Helical" evidence="12">
    <location>
        <begin position="197"/>
        <end position="221"/>
    </location>
</feature>
<keyword evidence="2" id="KW-1003">Cell membrane</keyword>
<proteinExistence type="predicted"/>
<evidence type="ECO:0000256" key="9">
    <source>
        <dbReference type="ARBA" id="ARBA00023136"/>
    </source>
</evidence>
<feature type="transmembrane region" description="Helical" evidence="12">
    <location>
        <begin position="347"/>
        <end position="369"/>
    </location>
</feature>
<dbReference type="AlphaFoldDB" id="A0A3G6J694"/>
<evidence type="ECO:0000313" key="13">
    <source>
        <dbReference type="EMBL" id="AZA13621.1"/>
    </source>
</evidence>
<keyword evidence="10" id="KW-1015">Disulfide bond</keyword>
<accession>A0A3G6J694</accession>
<dbReference type="GO" id="GO:0046872">
    <property type="term" value="F:metal ion binding"/>
    <property type="evidence" value="ECO:0007669"/>
    <property type="project" value="UniProtKB-KW"/>
</dbReference>
<gene>
    <name evidence="13" type="primary">ctaA</name>
    <name evidence="13" type="ORF">CCHOA_06110</name>
</gene>
<evidence type="ECO:0000256" key="10">
    <source>
        <dbReference type="ARBA" id="ARBA00023157"/>
    </source>
</evidence>
<feature type="transmembrane region" description="Helical" evidence="12">
    <location>
        <begin position="322"/>
        <end position="341"/>
    </location>
</feature>
<feature type="transmembrane region" description="Helical" evidence="12">
    <location>
        <begin position="88"/>
        <end position="106"/>
    </location>
</feature>
<dbReference type="Proteomes" id="UP000269019">
    <property type="component" value="Chromosome"/>
</dbReference>
<comment type="subcellular location">
    <subcellularLocation>
        <location evidence="1">Membrane</location>
        <topology evidence="1">Multi-pass membrane protein</topology>
    </subcellularLocation>
</comment>
<protein>
    <submittedName>
        <fullName evidence="13">Heme A synthase</fullName>
    </submittedName>
</protein>
<comment type="pathway">
    <text evidence="11">Porphyrin-containing compound metabolism.</text>
</comment>
<keyword evidence="8" id="KW-0350">Heme biosynthesis</keyword>
<dbReference type="KEGG" id="ccho:CCHOA_06110"/>
<keyword evidence="5 12" id="KW-1133">Transmembrane helix</keyword>
<organism evidence="13 14">
    <name type="scientific">Corynebacterium choanae</name>
    <dbReference type="NCBI Taxonomy" id="1862358"/>
    <lineage>
        <taxon>Bacteria</taxon>
        <taxon>Bacillati</taxon>
        <taxon>Actinomycetota</taxon>
        <taxon>Actinomycetes</taxon>
        <taxon>Mycobacteriales</taxon>
        <taxon>Corynebacteriaceae</taxon>
        <taxon>Corynebacterium</taxon>
    </lineage>
</organism>
<evidence type="ECO:0000256" key="1">
    <source>
        <dbReference type="ARBA" id="ARBA00004141"/>
    </source>
</evidence>
<keyword evidence="9 12" id="KW-0472">Membrane</keyword>
<evidence type="ECO:0000256" key="3">
    <source>
        <dbReference type="ARBA" id="ARBA00022692"/>
    </source>
</evidence>
<feature type="transmembrane region" description="Helical" evidence="12">
    <location>
        <begin position="146"/>
        <end position="166"/>
    </location>
</feature>
<keyword evidence="3 12" id="KW-0812">Transmembrane</keyword>
<keyword evidence="6" id="KW-0560">Oxidoreductase</keyword>
<sequence>MDDPGRYCCRKNLPLQRLARPADLPGQAGTQYLESPVGSENKKVPDKVVQYGTCGFAEVPRSCSLHCRNVTVIDQLQRVPVIGTQRKLAMAMLIAQAGIVVTGSIVRVTGSGLGCPTWPNCQPGSLVPVKGARPALHQAIEWGNRLLTFVLLAIAIALVIAVFRAGRRRDVKLLAALQIVGVVVQAIIGGISVKLNLAWWSVALHFLPSMLLVWLAALLWVRVAENDDASPQRAYPRTFRLLAACSALAMTLVLITGTLVTGAGRHAGDAVAGETNRLAISIIDIANIHAHFMYLYLGLTIGLMFALVAVKAHHTIIRQGYWLLAMIVVQALVGIIQYNFGIPAWTIPIHVGLSGVVVAMTGILFAYGYTTTGGSNYLTGSARGDRRRAKRS</sequence>
<keyword evidence="4" id="KW-0479">Metal-binding</keyword>
<evidence type="ECO:0000256" key="8">
    <source>
        <dbReference type="ARBA" id="ARBA00023133"/>
    </source>
</evidence>
<dbReference type="GO" id="GO:0006784">
    <property type="term" value="P:heme A biosynthetic process"/>
    <property type="evidence" value="ECO:0007669"/>
    <property type="project" value="InterPro"/>
</dbReference>
<keyword evidence="14" id="KW-1185">Reference proteome</keyword>
<evidence type="ECO:0000256" key="2">
    <source>
        <dbReference type="ARBA" id="ARBA00022475"/>
    </source>
</evidence>
<evidence type="ECO:0000256" key="11">
    <source>
        <dbReference type="ARBA" id="ARBA00023444"/>
    </source>
</evidence>
<evidence type="ECO:0000256" key="6">
    <source>
        <dbReference type="ARBA" id="ARBA00023002"/>
    </source>
</evidence>
<evidence type="ECO:0000256" key="12">
    <source>
        <dbReference type="SAM" id="Phobius"/>
    </source>
</evidence>
<dbReference type="InterPro" id="IPR050450">
    <property type="entry name" value="COX15/CtaA_HemeA_synthase"/>
</dbReference>
<name>A0A3G6J694_9CORY</name>
<feature type="transmembrane region" description="Helical" evidence="12">
    <location>
        <begin position="241"/>
        <end position="260"/>
    </location>
</feature>
<dbReference type="PANTHER" id="PTHR35457">
    <property type="entry name" value="HEME A SYNTHASE"/>
    <property type="match status" value="1"/>
</dbReference>
<dbReference type="EMBL" id="CP033896">
    <property type="protein sequence ID" value="AZA13621.1"/>
    <property type="molecule type" value="Genomic_DNA"/>
</dbReference>
<dbReference type="GO" id="GO:0016020">
    <property type="term" value="C:membrane"/>
    <property type="evidence" value="ECO:0007669"/>
    <property type="project" value="UniProtKB-SubCell"/>
</dbReference>
<keyword evidence="7" id="KW-0408">Iron</keyword>
<feature type="transmembrane region" description="Helical" evidence="12">
    <location>
        <begin position="293"/>
        <end position="310"/>
    </location>
</feature>
<dbReference type="Pfam" id="PF02628">
    <property type="entry name" value="COX15-CtaA"/>
    <property type="match status" value="1"/>
</dbReference>
<reference evidence="13 14" key="1">
    <citation type="submission" date="2018-11" db="EMBL/GenBank/DDBJ databases">
        <authorList>
            <person name="Kleinhagauer T."/>
            <person name="Glaeser S.P."/>
            <person name="Spergser J."/>
            <person name="Ruckert C."/>
            <person name="Kaempfer P."/>
            <person name="Busse H.-J."/>
        </authorList>
    </citation>
    <scope>NUCLEOTIDE SEQUENCE [LARGE SCALE GENOMIC DNA]</scope>
    <source>
        <strain evidence="13 14">200CH</strain>
    </source>
</reference>
<dbReference type="PANTHER" id="PTHR35457:SF1">
    <property type="entry name" value="HEME A SYNTHASE"/>
    <property type="match status" value="1"/>
</dbReference>
<dbReference type="InterPro" id="IPR003780">
    <property type="entry name" value="COX15/CtaA_fam"/>
</dbReference>
<evidence type="ECO:0000256" key="7">
    <source>
        <dbReference type="ARBA" id="ARBA00023004"/>
    </source>
</evidence>
<evidence type="ECO:0000256" key="5">
    <source>
        <dbReference type="ARBA" id="ARBA00022989"/>
    </source>
</evidence>
<feature type="transmembrane region" description="Helical" evidence="12">
    <location>
        <begin position="173"/>
        <end position="191"/>
    </location>
</feature>